<keyword evidence="4 7" id="KW-0812">Transmembrane</keyword>
<feature type="transmembrane region" description="Helical" evidence="7">
    <location>
        <begin position="231"/>
        <end position="251"/>
    </location>
</feature>
<feature type="transmembrane region" description="Helical" evidence="7">
    <location>
        <begin position="33"/>
        <end position="53"/>
    </location>
</feature>
<dbReference type="InterPro" id="IPR000515">
    <property type="entry name" value="MetI-like"/>
</dbReference>
<dbReference type="GO" id="GO:0055085">
    <property type="term" value="P:transmembrane transport"/>
    <property type="evidence" value="ECO:0007669"/>
    <property type="project" value="InterPro"/>
</dbReference>
<evidence type="ECO:0000313" key="11">
    <source>
        <dbReference type="Proteomes" id="UP000578449"/>
    </source>
</evidence>
<evidence type="ECO:0000256" key="5">
    <source>
        <dbReference type="ARBA" id="ARBA00022989"/>
    </source>
</evidence>
<dbReference type="EMBL" id="JACHGN010000018">
    <property type="protein sequence ID" value="MBB5137501.1"/>
    <property type="molecule type" value="Genomic_DNA"/>
</dbReference>
<evidence type="ECO:0000313" key="10">
    <source>
        <dbReference type="EMBL" id="MBB5137501.1"/>
    </source>
</evidence>
<feature type="transmembrane region" description="Helical" evidence="7">
    <location>
        <begin position="169"/>
        <end position="188"/>
    </location>
</feature>
<comment type="caution">
    <text evidence="10">The sequence shown here is derived from an EMBL/GenBank/DDBJ whole genome shotgun (WGS) entry which is preliminary data.</text>
</comment>
<sequence length="316" mass="35020">MTVMSAITERQHGASAPRRDTSVPRRRRRAGDLPVALVFLLPAAVGFGVFYLWPTLRTMYLSFTDYSLLAPPEWVGAENYRRLFQDPLFWNSLRVTVEYVVINIGVQTVVALGLAVLMHRLTRSGLIRGVLLLPYLVANVVVALIWYTMLDAQLGIVNRALEWVGLDPVAFFGETATAIPTIALVNVWRHMGYTALLIFAGLQAIPRTVYEAAATDGASEPTMFRRITLPLLRPTLVLVLVLTVIGSFQIFDTVAVTTKGGPVNATRVIYYYIYELAFQRFDFGYAAAICVALFAILAGLALMQLKMLRAGDTDLD</sequence>
<feature type="compositionally biased region" description="Basic and acidic residues" evidence="8">
    <location>
        <begin position="9"/>
        <end position="23"/>
    </location>
</feature>
<dbReference type="RefSeq" id="WP_221337181.1">
    <property type="nucleotide sequence ID" value="NZ_BAABIX010000045.1"/>
</dbReference>
<name>A0A840PI69_9ACTN</name>
<evidence type="ECO:0000256" key="4">
    <source>
        <dbReference type="ARBA" id="ARBA00022692"/>
    </source>
</evidence>
<feature type="region of interest" description="Disordered" evidence="8">
    <location>
        <begin position="1"/>
        <end position="27"/>
    </location>
</feature>
<evidence type="ECO:0000259" key="9">
    <source>
        <dbReference type="PROSITE" id="PS50928"/>
    </source>
</evidence>
<keyword evidence="10" id="KW-0762">Sugar transport</keyword>
<accession>A0A840PI69</accession>
<evidence type="ECO:0000256" key="7">
    <source>
        <dbReference type="RuleBase" id="RU363032"/>
    </source>
</evidence>
<evidence type="ECO:0000256" key="3">
    <source>
        <dbReference type="ARBA" id="ARBA00022475"/>
    </source>
</evidence>
<organism evidence="10 11">
    <name type="scientific">Thermocatellispora tengchongensis</name>
    <dbReference type="NCBI Taxonomy" id="1073253"/>
    <lineage>
        <taxon>Bacteria</taxon>
        <taxon>Bacillati</taxon>
        <taxon>Actinomycetota</taxon>
        <taxon>Actinomycetes</taxon>
        <taxon>Streptosporangiales</taxon>
        <taxon>Streptosporangiaceae</taxon>
        <taxon>Thermocatellispora</taxon>
    </lineage>
</organism>
<dbReference type="Pfam" id="PF00528">
    <property type="entry name" value="BPD_transp_1"/>
    <property type="match status" value="1"/>
</dbReference>
<keyword evidence="5 7" id="KW-1133">Transmembrane helix</keyword>
<dbReference type="InterPro" id="IPR035906">
    <property type="entry name" value="MetI-like_sf"/>
</dbReference>
<keyword evidence="6 7" id="KW-0472">Membrane</keyword>
<proteinExistence type="inferred from homology"/>
<keyword evidence="11" id="KW-1185">Reference proteome</keyword>
<dbReference type="SUPFAM" id="SSF160964">
    <property type="entry name" value="MalF N-terminal region-like"/>
    <property type="match status" value="1"/>
</dbReference>
<dbReference type="Gene3D" id="1.10.3720.10">
    <property type="entry name" value="MetI-like"/>
    <property type="match status" value="1"/>
</dbReference>
<dbReference type="PANTHER" id="PTHR30193:SF41">
    <property type="entry name" value="DIACETYLCHITOBIOSE UPTAKE SYSTEM PERMEASE PROTEIN NGCF"/>
    <property type="match status" value="1"/>
</dbReference>
<dbReference type="InterPro" id="IPR051393">
    <property type="entry name" value="ABC_transporter_permease"/>
</dbReference>
<protein>
    <submittedName>
        <fullName evidence="10">Multiple sugar transport system permease protein</fullName>
    </submittedName>
</protein>
<dbReference type="CDD" id="cd06261">
    <property type="entry name" value="TM_PBP2"/>
    <property type="match status" value="1"/>
</dbReference>
<evidence type="ECO:0000256" key="2">
    <source>
        <dbReference type="ARBA" id="ARBA00022448"/>
    </source>
</evidence>
<feature type="transmembrane region" description="Helical" evidence="7">
    <location>
        <begin position="283"/>
        <end position="303"/>
    </location>
</feature>
<dbReference type="SUPFAM" id="SSF161098">
    <property type="entry name" value="MetI-like"/>
    <property type="match status" value="1"/>
</dbReference>
<keyword evidence="3" id="KW-1003">Cell membrane</keyword>
<feature type="transmembrane region" description="Helical" evidence="7">
    <location>
        <begin position="99"/>
        <end position="118"/>
    </location>
</feature>
<comment type="similarity">
    <text evidence="7">Belongs to the binding-protein-dependent transport system permease family.</text>
</comment>
<feature type="domain" description="ABC transmembrane type-1" evidence="9">
    <location>
        <begin position="93"/>
        <end position="304"/>
    </location>
</feature>
<dbReference type="GO" id="GO:0005886">
    <property type="term" value="C:plasma membrane"/>
    <property type="evidence" value="ECO:0007669"/>
    <property type="project" value="UniProtKB-SubCell"/>
</dbReference>
<dbReference type="PROSITE" id="PS50928">
    <property type="entry name" value="ABC_TM1"/>
    <property type="match status" value="1"/>
</dbReference>
<evidence type="ECO:0000256" key="1">
    <source>
        <dbReference type="ARBA" id="ARBA00004651"/>
    </source>
</evidence>
<dbReference type="AlphaFoldDB" id="A0A840PI69"/>
<gene>
    <name evidence="10" type="ORF">HNP84_007253</name>
</gene>
<comment type="subcellular location">
    <subcellularLocation>
        <location evidence="1 7">Cell membrane</location>
        <topology evidence="1 7">Multi-pass membrane protein</topology>
    </subcellularLocation>
</comment>
<dbReference type="Proteomes" id="UP000578449">
    <property type="component" value="Unassembled WGS sequence"/>
</dbReference>
<feature type="transmembrane region" description="Helical" evidence="7">
    <location>
        <begin position="130"/>
        <end position="149"/>
    </location>
</feature>
<evidence type="ECO:0000256" key="6">
    <source>
        <dbReference type="ARBA" id="ARBA00023136"/>
    </source>
</evidence>
<evidence type="ECO:0000256" key="8">
    <source>
        <dbReference type="SAM" id="MobiDB-lite"/>
    </source>
</evidence>
<dbReference type="PANTHER" id="PTHR30193">
    <property type="entry name" value="ABC TRANSPORTER PERMEASE PROTEIN"/>
    <property type="match status" value="1"/>
</dbReference>
<reference evidence="10 11" key="1">
    <citation type="submission" date="2020-08" db="EMBL/GenBank/DDBJ databases">
        <title>Genomic Encyclopedia of Type Strains, Phase IV (KMG-IV): sequencing the most valuable type-strain genomes for metagenomic binning, comparative biology and taxonomic classification.</title>
        <authorList>
            <person name="Goeker M."/>
        </authorList>
    </citation>
    <scope>NUCLEOTIDE SEQUENCE [LARGE SCALE GENOMIC DNA]</scope>
    <source>
        <strain evidence="10 11">DSM 45615</strain>
    </source>
</reference>
<keyword evidence="2 7" id="KW-0813">Transport</keyword>